<accession>A0A4Q1BV62</accession>
<dbReference type="FunCoup" id="A0A4Q1BV62">
    <property type="interactions" value="100"/>
</dbReference>
<dbReference type="InterPro" id="IPR019734">
    <property type="entry name" value="TPR_rpt"/>
</dbReference>
<dbReference type="SMART" id="SM00671">
    <property type="entry name" value="SEL1"/>
    <property type="match status" value="7"/>
</dbReference>
<dbReference type="STRING" id="5217.A0A4Q1BV62"/>
<dbReference type="EMBL" id="SDIL01000005">
    <property type="protein sequence ID" value="RXK41896.1"/>
    <property type="molecule type" value="Genomic_DNA"/>
</dbReference>
<dbReference type="InterPro" id="IPR006597">
    <property type="entry name" value="Sel1-like"/>
</dbReference>
<feature type="region of interest" description="Disordered" evidence="3">
    <location>
        <begin position="875"/>
        <end position="947"/>
    </location>
</feature>
<name>A0A4Q1BV62_TREME</name>
<dbReference type="InterPro" id="IPR011990">
    <property type="entry name" value="TPR-like_helical_dom_sf"/>
</dbReference>
<dbReference type="SUPFAM" id="SSF81901">
    <property type="entry name" value="HCP-like"/>
    <property type="match status" value="3"/>
</dbReference>
<keyword evidence="2" id="KW-0802">TPR repeat</keyword>
<evidence type="ECO:0000256" key="1">
    <source>
        <dbReference type="ARBA" id="ARBA00038101"/>
    </source>
</evidence>
<dbReference type="Pfam" id="PF08238">
    <property type="entry name" value="Sel1"/>
    <property type="match status" value="7"/>
</dbReference>
<evidence type="ECO:0000313" key="5">
    <source>
        <dbReference type="EMBL" id="RXK41896.1"/>
    </source>
</evidence>
<dbReference type="GO" id="GO:0005789">
    <property type="term" value="C:endoplasmic reticulum membrane"/>
    <property type="evidence" value="ECO:0007669"/>
    <property type="project" value="TreeGrafter"/>
</dbReference>
<gene>
    <name evidence="5" type="ORF">M231_00895</name>
</gene>
<evidence type="ECO:0000256" key="2">
    <source>
        <dbReference type="PROSITE-ProRule" id="PRU00339"/>
    </source>
</evidence>
<dbReference type="PANTHER" id="PTHR11102:SF147">
    <property type="entry name" value="SEL1L ADAPTOR SUBUNIT OF ERAD E3 UBIQUITIN LIGASE"/>
    <property type="match status" value="1"/>
</dbReference>
<dbReference type="InterPro" id="IPR050767">
    <property type="entry name" value="Sel1_AlgK"/>
</dbReference>
<sequence>MKVRYSTCFSYLLVSLVIAQIDSLPEDSNVEIEIGSREVVDVCTPLYEAERILATLQPRENAHLDQKFGGRTGAAKDWGQGLGWGHEGPLSTTLRLLPRFLNFLSPLSLLSKIPFLPQSAQRRAGLVSKTRRERAERVLALLDDAERGGCGKVWSARGHVRMFPPKGLKQDLSASYKAYKRSVEVTSDPEAQFMVGFFHATGLGNAEQDQGKAILYYTFAALNGYRPASMALGYRHWAGISVQEDCMTALGHYEQAAASAYQTFLSGPPGGRTLPLAPSRLSDQFGGIYGPHASWASTGANAHRPAVRASSASARGETESEILEYYQYHSDRDAHVYTVRLGRLFYLGSVYPQPGGIGSGAEYVGAIPQSYIRAKEYFTKVARVLWPVDFDANGQIAGKRRMSKESEESVREAAMVAAAFLGRMALRGEGGRRDYKRAKMWYERAAELGDREALNGLGLMHLHGLSLPPDPMKAYGYFQAAASQDLAEAQVSLGKLHLERGEYQQALTFLEAALRHGSPYEAFQLSSTIHARTARAGLEGMCGVAMAFSKVASERGSWEWDYLGEADKAWMRGEEEKAMLGWMVAAEMGYEQGQNNVAFILDKGWKGKGWEGWWVSGKGEERVLGLWLRSAGQDNVDALVKVGDYFYNNATYPLSSPKSQNYERALSYYATAAEYQTSSLAYWNLGYMYENGHGVPRDWHLAKRNYDLALEVSGEAYLAVVLSLGKLYLRSWWTDIKTGGRTPGLSLFEQSDRPAVTAWETFKNYFVDPPTDPLEPMDEFDDMDHFDPSGSGWHHDPAVQDVEREGHEGHGARGRVDWEEDPRVRGREREWEEDIDETVESLVILALGFGLVGLLWIRGQWARWDVGNGAPVEPRGAEIHENVGDQPQRVPTEAEVRTGEEPSGNTGTEQVGGSSIGQEPDRREGGEGEEENETSMRTEDAHVVQEG</sequence>
<feature type="compositionally biased region" description="Basic and acidic residues" evidence="3">
    <location>
        <begin position="934"/>
        <end position="947"/>
    </location>
</feature>
<dbReference type="InParanoid" id="A0A4Q1BV62"/>
<keyword evidence="6" id="KW-1185">Reference proteome</keyword>
<proteinExistence type="inferred from homology"/>
<dbReference type="PANTHER" id="PTHR11102">
    <property type="entry name" value="SEL-1-LIKE PROTEIN"/>
    <property type="match status" value="1"/>
</dbReference>
<dbReference type="OrthoDB" id="27934at2759"/>
<protein>
    <submittedName>
        <fullName evidence="5">Uncharacterized protein</fullName>
    </submittedName>
</protein>
<dbReference type="Gene3D" id="1.25.40.10">
    <property type="entry name" value="Tetratricopeptide repeat domain"/>
    <property type="match status" value="3"/>
</dbReference>
<feature type="chain" id="PRO_5020280924" evidence="4">
    <location>
        <begin position="24"/>
        <end position="947"/>
    </location>
</feature>
<comment type="similarity">
    <text evidence="1">Belongs to the sel-1 family.</text>
</comment>
<dbReference type="VEuPathDB" id="FungiDB:TREMEDRAFT_27959"/>
<evidence type="ECO:0000256" key="4">
    <source>
        <dbReference type="SAM" id="SignalP"/>
    </source>
</evidence>
<feature type="repeat" description="TPR" evidence="2">
    <location>
        <begin position="487"/>
        <end position="520"/>
    </location>
</feature>
<comment type="caution">
    <text evidence="5">The sequence shown here is derived from an EMBL/GenBank/DDBJ whole genome shotgun (WGS) entry which is preliminary data.</text>
</comment>
<dbReference type="PROSITE" id="PS50005">
    <property type="entry name" value="TPR"/>
    <property type="match status" value="1"/>
</dbReference>
<feature type="compositionally biased region" description="Polar residues" evidence="3">
    <location>
        <begin position="903"/>
        <end position="917"/>
    </location>
</feature>
<reference evidence="5 6" key="1">
    <citation type="submission" date="2016-06" db="EMBL/GenBank/DDBJ databases">
        <title>Evolution of pathogenesis and genome organization in the Tremellales.</title>
        <authorList>
            <person name="Cuomo C."/>
            <person name="Litvintseva A."/>
            <person name="Heitman J."/>
            <person name="Chen Y."/>
            <person name="Sun S."/>
            <person name="Springer D."/>
            <person name="Dromer F."/>
            <person name="Young S."/>
            <person name="Zeng Q."/>
            <person name="Chapman S."/>
            <person name="Gujja S."/>
            <person name="Saif S."/>
            <person name="Birren B."/>
        </authorList>
    </citation>
    <scope>NUCLEOTIDE SEQUENCE [LARGE SCALE GENOMIC DNA]</scope>
    <source>
        <strain evidence="5 6">ATCC 28783</strain>
    </source>
</reference>
<keyword evidence="4" id="KW-0732">Signal</keyword>
<dbReference type="AlphaFoldDB" id="A0A4Q1BV62"/>
<evidence type="ECO:0000313" key="6">
    <source>
        <dbReference type="Proteomes" id="UP000289152"/>
    </source>
</evidence>
<dbReference type="GO" id="GO:0036503">
    <property type="term" value="P:ERAD pathway"/>
    <property type="evidence" value="ECO:0007669"/>
    <property type="project" value="TreeGrafter"/>
</dbReference>
<evidence type="ECO:0000256" key="3">
    <source>
        <dbReference type="SAM" id="MobiDB-lite"/>
    </source>
</evidence>
<organism evidence="5 6">
    <name type="scientific">Tremella mesenterica</name>
    <name type="common">Jelly fungus</name>
    <dbReference type="NCBI Taxonomy" id="5217"/>
    <lineage>
        <taxon>Eukaryota</taxon>
        <taxon>Fungi</taxon>
        <taxon>Dikarya</taxon>
        <taxon>Basidiomycota</taxon>
        <taxon>Agaricomycotina</taxon>
        <taxon>Tremellomycetes</taxon>
        <taxon>Tremellales</taxon>
        <taxon>Tremellaceae</taxon>
        <taxon>Tremella</taxon>
    </lineage>
</organism>
<feature type="signal peptide" evidence="4">
    <location>
        <begin position="1"/>
        <end position="23"/>
    </location>
</feature>
<dbReference type="Proteomes" id="UP000289152">
    <property type="component" value="Unassembled WGS sequence"/>
</dbReference>